<dbReference type="SUPFAM" id="SSF101478">
    <property type="entry name" value="ADP-ribosylglycohydrolase"/>
    <property type="match status" value="1"/>
</dbReference>
<evidence type="ECO:0000313" key="2">
    <source>
        <dbReference type="EMBL" id="GGL31962.1"/>
    </source>
</evidence>
<comment type="caution">
    <text evidence="2">The sequence shown here is derived from an EMBL/GenBank/DDBJ whole genome shotgun (WGS) entry which is preliminary data.</text>
</comment>
<organism evidence="2 3">
    <name type="scientific">Nocardia jinanensis</name>
    <dbReference type="NCBI Taxonomy" id="382504"/>
    <lineage>
        <taxon>Bacteria</taxon>
        <taxon>Bacillati</taxon>
        <taxon>Actinomycetota</taxon>
        <taxon>Actinomycetes</taxon>
        <taxon>Mycobacteriales</taxon>
        <taxon>Nocardiaceae</taxon>
        <taxon>Nocardia</taxon>
    </lineage>
</organism>
<feature type="binding site" evidence="1">
    <location>
        <position position="261"/>
    </location>
    <ligand>
        <name>Mg(2+)</name>
        <dbReference type="ChEBI" id="CHEBI:18420"/>
        <label>1</label>
    </ligand>
</feature>
<dbReference type="InterPro" id="IPR036705">
    <property type="entry name" value="Ribosyl_crysJ1_sf"/>
</dbReference>
<protein>
    <submittedName>
        <fullName evidence="2">Hydrolase</fullName>
    </submittedName>
</protein>
<feature type="binding site" evidence="1">
    <location>
        <position position="49"/>
    </location>
    <ligand>
        <name>Mg(2+)</name>
        <dbReference type="ChEBI" id="CHEBI:18420"/>
        <label>1</label>
    </ligand>
</feature>
<dbReference type="EMBL" id="BMMH01000013">
    <property type="protein sequence ID" value="GGL31962.1"/>
    <property type="molecule type" value="Genomic_DNA"/>
</dbReference>
<proteinExistence type="predicted"/>
<evidence type="ECO:0000256" key="1">
    <source>
        <dbReference type="PIRSR" id="PIRSR605502-1"/>
    </source>
</evidence>
<dbReference type="GO" id="GO:0016787">
    <property type="term" value="F:hydrolase activity"/>
    <property type="evidence" value="ECO:0007669"/>
    <property type="project" value="UniProtKB-KW"/>
</dbReference>
<accession>A0A917RTW6</accession>
<sequence>MHIDSMLDSLDGLSVGDALGQQFPVMRRSVADLRAGDLPTERLWAWTDDTEMACSVVAELLRNGAIDQDRLAAAFARRFQPHRDYGFNTVGVLRRIGDGARWRDVAGALFENQGSRGNGAAMRVAPLGACYAGDPERAVAEAIRSAEVTHMHPEGIAGAVAVALAAARAAHARLSGTRPSPTEFIDSVLHHLSDSETSRSIRRARALLGAATQEAAGELGNGSRVTAEDTVPFTIWVAATHLGDYPAAVATCIEADGDIDTTGAIVGGIVAAHTGSRPGTGVPQWWLTAREPLPGWFDPDRRPPRPRSSAFGHVRRWWSGVS</sequence>
<dbReference type="PANTHER" id="PTHR16222:SF12">
    <property type="entry name" value="ADP-RIBOSYLGLYCOHYDROLASE-RELATED"/>
    <property type="match status" value="1"/>
</dbReference>
<dbReference type="Proteomes" id="UP000638263">
    <property type="component" value="Unassembled WGS sequence"/>
</dbReference>
<evidence type="ECO:0000313" key="3">
    <source>
        <dbReference type="Proteomes" id="UP000638263"/>
    </source>
</evidence>
<dbReference type="AlphaFoldDB" id="A0A917RTW6"/>
<name>A0A917RTW6_9NOCA</name>
<dbReference type="RefSeq" id="WP_229718998.1">
    <property type="nucleotide sequence ID" value="NZ_BMMH01000013.1"/>
</dbReference>
<keyword evidence="3" id="KW-1185">Reference proteome</keyword>
<feature type="binding site" evidence="1">
    <location>
        <position position="258"/>
    </location>
    <ligand>
        <name>Mg(2+)</name>
        <dbReference type="ChEBI" id="CHEBI:18420"/>
        <label>1</label>
    </ligand>
</feature>
<comment type="cofactor">
    <cofactor evidence="1">
        <name>Mg(2+)</name>
        <dbReference type="ChEBI" id="CHEBI:18420"/>
    </cofactor>
    <text evidence="1">Binds 2 magnesium ions per subunit.</text>
</comment>
<feature type="binding site" evidence="1">
    <location>
        <position position="47"/>
    </location>
    <ligand>
        <name>Mg(2+)</name>
        <dbReference type="ChEBI" id="CHEBI:18420"/>
        <label>1</label>
    </ligand>
</feature>
<dbReference type="Pfam" id="PF03747">
    <property type="entry name" value="ADP_ribosyl_GH"/>
    <property type="match status" value="1"/>
</dbReference>
<feature type="binding site" evidence="1">
    <location>
        <position position="260"/>
    </location>
    <ligand>
        <name>Mg(2+)</name>
        <dbReference type="ChEBI" id="CHEBI:18420"/>
        <label>1</label>
    </ligand>
</feature>
<reference evidence="2" key="2">
    <citation type="submission" date="2020-09" db="EMBL/GenBank/DDBJ databases">
        <authorList>
            <person name="Sun Q."/>
            <person name="Zhou Y."/>
        </authorList>
    </citation>
    <scope>NUCLEOTIDE SEQUENCE</scope>
    <source>
        <strain evidence="2">CGMCC 4.3508</strain>
    </source>
</reference>
<feature type="binding site" evidence="1">
    <location>
        <position position="48"/>
    </location>
    <ligand>
        <name>Mg(2+)</name>
        <dbReference type="ChEBI" id="CHEBI:18420"/>
        <label>1</label>
    </ligand>
</feature>
<dbReference type="PANTHER" id="PTHR16222">
    <property type="entry name" value="ADP-RIBOSYLGLYCOHYDROLASE"/>
    <property type="match status" value="1"/>
</dbReference>
<dbReference type="Gene3D" id="1.10.4080.10">
    <property type="entry name" value="ADP-ribosylation/Crystallin J1"/>
    <property type="match status" value="1"/>
</dbReference>
<dbReference type="InterPro" id="IPR005502">
    <property type="entry name" value="Ribosyl_crysJ1"/>
</dbReference>
<keyword evidence="1" id="KW-0460">Magnesium</keyword>
<dbReference type="InterPro" id="IPR050792">
    <property type="entry name" value="ADP-ribosylglycohydrolase"/>
</dbReference>
<reference evidence="2" key="1">
    <citation type="journal article" date="2014" name="Int. J. Syst. Evol. Microbiol.">
        <title>Complete genome sequence of Corynebacterium casei LMG S-19264T (=DSM 44701T), isolated from a smear-ripened cheese.</title>
        <authorList>
            <consortium name="US DOE Joint Genome Institute (JGI-PGF)"/>
            <person name="Walter F."/>
            <person name="Albersmeier A."/>
            <person name="Kalinowski J."/>
            <person name="Ruckert C."/>
        </authorList>
    </citation>
    <scope>NUCLEOTIDE SEQUENCE</scope>
    <source>
        <strain evidence="2">CGMCC 4.3508</strain>
    </source>
</reference>
<gene>
    <name evidence="2" type="ORF">GCM10011588_53430</name>
</gene>
<dbReference type="GO" id="GO:0046872">
    <property type="term" value="F:metal ion binding"/>
    <property type="evidence" value="ECO:0007669"/>
    <property type="project" value="UniProtKB-KW"/>
</dbReference>
<keyword evidence="2" id="KW-0378">Hydrolase</keyword>
<keyword evidence="1" id="KW-0479">Metal-binding</keyword>